<reference evidence="2 3" key="1">
    <citation type="submission" date="2013-04" db="EMBL/GenBank/DDBJ databases">
        <title>Complete genome sequence of Corynebacterium humireducens DSM 45392(T), isolated from a wastewater-fed microbial fuel cell.</title>
        <authorList>
            <person name="Ruckert C."/>
            <person name="Albersmeier A."/>
            <person name="Kalinowski J."/>
        </authorList>
    </citation>
    <scope>NUCLEOTIDE SEQUENCE [LARGE SCALE GENOMIC DNA]</scope>
    <source>
        <strain evidence="3">MFC-5</strain>
    </source>
</reference>
<sequence length="255" mass="27373">MKLTILGSSGSVGAPTNPASGYLVTVDNSPALLVDIGPGVLGSLQRFHDPCDAHVVFSHLHADHCLDFPSLMVWRRYHPHSPAKGRNLCFGPSGTLSHLGPLSADSPGEVDDMSDTFAFAPWRAGEAHIIDRLSVVPFEAVHPVEAYCLRITEHTSRKTIAYSGDTGWTDQLVECARDADVFLCEATWCAGEGDFPPDMHLTGAEAGRAARLAGAKRLIIVHIPPWGDEEATLAAARAEYDGPIEVGRPGQVIEF</sequence>
<dbReference type="HOGENOM" id="CLU_031317_3_0_11"/>
<gene>
    <name evidence="2" type="ORF">B842_10525</name>
</gene>
<keyword evidence="3" id="KW-1185">Reference proteome</keyword>
<dbReference type="Gene3D" id="3.60.15.10">
    <property type="entry name" value="Ribonuclease Z/Hydroxyacylglutathione hydrolase-like"/>
    <property type="match status" value="1"/>
</dbReference>
<dbReference type="KEGG" id="chm:B842_10525"/>
<dbReference type="PANTHER" id="PTHR46018:SF4">
    <property type="entry name" value="METALLO-HYDROLASE YHFI-RELATED"/>
    <property type="match status" value="1"/>
</dbReference>
<dbReference type="Proteomes" id="UP000031524">
    <property type="component" value="Chromosome"/>
</dbReference>
<dbReference type="OrthoDB" id="9800940at2"/>
<protein>
    <recommendedName>
        <fullName evidence="1">Metallo-beta-lactamase domain-containing protein</fullName>
    </recommendedName>
</protein>
<dbReference type="InterPro" id="IPR036866">
    <property type="entry name" value="RibonucZ/Hydroxyglut_hydro"/>
</dbReference>
<dbReference type="PANTHER" id="PTHR46018">
    <property type="entry name" value="ZINC PHOSPHODIESTERASE ELAC PROTEIN 1"/>
    <property type="match status" value="1"/>
</dbReference>
<dbReference type="AlphaFoldDB" id="A0A0B5DDZ8"/>
<dbReference type="SUPFAM" id="SSF56281">
    <property type="entry name" value="Metallo-hydrolase/oxidoreductase"/>
    <property type="match status" value="1"/>
</dbReference>
<proteinExistence type="predicted"/>
<organism evidence="2 3">
    <name type="scientific">Corynebacterium humireducens NBRC 106098 = DSM 45392</name>
    <dbReference type="NCBI Taxonomy" id="1223515"/>
    <lineage>
        <taxon>Bacteria</taxon>
        <taxon>Bacillati</taxon>
        <taxon>Actinomycetota</taxon>
        <taxon>Actinomycetes</taxon>
        <taxon>Mycobacteriales</taxon>
        <taxon>Corynebacteriaceae</taxon>
        <taxon>Corynebacterium</taxon>
    </lineage>
</organism>
<dbReference type="InterPro" id="IPR001279">
    <property type="entry name" value="Metallo-B-lactamas"/>
</dbReference>
<dbReference type="GO" id="GO:0042781">
    <property type="term" value="F:3'-tRNA processing endoribonuclease activity"/>
    <property type="evidence" value="ECO:0007669"/>
    <property type="project" value="TreeGrafter"/>
</dbReference>
<dbReference type="RefSeq" id="WP_040086616.1">
    <property type="nucleotide sequence ID" value="NZ_BCSU01000005.1"/>
</dbReference>
<evidence type="ECO:0000313" key="2">
    <source>
        <dbReference type="EMBL" id="AJE33954.1"/>
    </source>
</evidence>
<evidence type="ECO:0000313" key="3">
    <source>
        <dbReference type="Proteomes" id="UP000031524"/>
    </source>
</evidence>
<dbReference type="STRING" id="1223515.B842_10525"/>
<name>A0A0B5DDZ8_9CORY</name>
<evidence type="ECO:0000259" key="1">
    <source>
        <dbReference type="Pfam" id="PF12706"/>
    </source>
</evidence>
<dbReference type="Pfam" id="PF12706">
    <property type="entry name" value="Lactamase_B_2"/>
    <property type="match status" value="1"/>
</dbReference>
<dbReference type="CDD" id="cd07716">
    <property type="entry name" value="RNaseZ_short-form-like_MBL-fold"/>
    <property type="match status" value="1"/>
</dbReference>
<dbReference type="EMBL" id="CP005286">
    <property type="protein sequence ID" value="AJE33954.1"/>
    <property type="molecule type" value="Genomic_DNA"/>
</dbReference>
<feature type="domain" description="Metallo-beta-lactamase" evidence="1">
    <location>
        <begin position="32"/>
        <end position="223"/>
    </location>
</feature>
<accession>A0A0B5DDZ8</accession>